<evidence type="ECO:0000256" key="5">
    <source>
        <dbReference type="ARBA" id="ARBA00023136"/>
    </source>
</evidence>
<name>A0ABQ7U0Q2_SOLTU</name>
<evidence type="ECO:0000256" key="3">
    <source>
        <dbReference type="ARBA" id="ARBA00022729"/>
    </source>
</evidence>
<sequence length="483" mass="53920">MGNIKFLLLAFFLIVNVANGCWEEERSALLELQANIMSLNGELVVDWAGYNANGFINCCFWKKVKCSLATGRVIELDLAARFGSGDDWRFNASLFLPFKSLQLLFLSYRNIIGWTKNEGFSKLRQLPNLKVVDLQYNPIDPKVLLSSLCWISSLEVLKLGADVETSFNVPAYNSSMMSKKCGGLTNLRELKFEGYGISDINILFALGGGANSGLRNLEKPHLNDNSFNSTIFSSLKIFPSLKHLNLAANDINGNIEMNDIIALSNLKHLDLWNNNIESFVTTKGSKRMSSLHNLLLGSSNSNSSRVLQSLKSFSSLKSLSYEDNDLTATTTIYALRNLSKVEYLYLTGSSLNDNFLANIGQMTSLKVLSMPFAGNDGTLPNQGWCELKHIEELDFVDNNFEGTLPSCLGNLTSLRWLSLNGNYLRGNIASHSIWSRLTSLEYLDIAYNQFEVPLSFSQFSNHTKLIYLDVSSNTIIPDTEFQN</sequence>
<evidence type="ECO:0000256" key="2">
    <source>
        <dbReference type="ARBA" id="ARBA00022692"/>
    </source>
</evidence>
<dbReference type="PANTHER" id="PTHR48063">
    <property type="entry name" value="LRR RECEPTOR-LIKE KINASE"/>
    <property type="match status" value="1"/>
</dbReference>
<dbReference type="PANTHER" id="PTHR48063:SF29">
    <property type="entry name" value="LRR RECEPTOR-LIKE KINASE FAMILY PROTEIN"/>
    <property type="match status" value="1"/>
</dbReference>
<dbReference type="EMBL" id="JAIVGD010000026">
    <property type="protein sequence ID" value="KAH0740440.1"/>
    <property type="molecule type" value="Genomic_DNA"/>
</dbReference>
<comment type="caution">
    <text evidence="8">The sequence shown here is derived from an EMBL/GenBank/DDBJ whole genome shotgun (WGS) entry which is preliminary data.</text>
</comment>
<accession>A0ABQ7U0Q2</accession>
<keyword evidence="2" id="KW-0812">Transmembrane</keyword>
<evidence type="ECO:0000256" key="4">
    <source>
        <dbReference type="ARBA" id="ARBA00022989"/>
    </source>
</evidence>
<gene>
    <name evidence="8" type="ORF">KY290_033483</name>
</gene>
<dbReference type="Gene3D" id="3.80.10.10">
    <property type="entry name" value="Ribonuclease Inhibitor"/>
    <property type="match status" value="1"/>
</dbReference>
<dbReference type="PROSITE" id="PS51450">
    <property type="entry name" value="LRR"/>
    <property type="match status" value="1"/>
</dbReference>
<protein>
    <recommendedName>
        <fullName evidence="10">Leucine-rich repeat-containing N-terminal plant-type domain-containing protein</fullName>
    </recommendedName>
</protein>
<dbReference type="InterPro" id="IPR046956">
    <property type="entry name" value="RLP23-like"/>
</dbReference>
<dbReference type="InterPro" id="IPR032675">
    <property type="entry name" value="LRR_dom_sf"/>
</dbReference>
<evidence type="ECO:0000313" key="8">
    <source>
        <dbReference type="EMBL" id="KAH0740440.1"/>
    </source>
</evidence>
<proteinExistence type="predicted"/>
<reference evidence="8 9" key="1">
    <citation type="journal article" date="2021" name="bioRxiv">
        <title>Chromosome-scale and haplotype-resolved genome assembly of a tetraploid potato cultivar.</title>
        <authorList>
            <person name="Sun H."/>
            <person name="Jiao W.-B."/>
            <person name="Krause K."/>
            <person name="Campoy J.A."/>
            <person name="Goel M."/>
            <person name="Folz-Donahue K."/>
            <person name="Kukat C."/>
            <person name="Huettel B."/>
            <person name="Schneeberger K."/>
        </authorList>
    </citation>
    <scope>NUCLEOTIDE SEQUENCE [LARGE SCALE GENOMIC DNA]</scope>
    <source>
        <strain evidence="8">SolTubOtavaFocal</strain>
        <tissue evidence="8">Leaves</tissue>
    </source>
</reference>
<evidence type="ECO:0000313" key="9">
    <source>
        <dbReference type="Proteomes" id="UP000826656"/>
    </source>
</evidence>
<dbReference type="Proteomes" id="UP000826656">
    <property type="component" value="Unassembled WGS sequence"/>
</dbReference>
<dbReference type="SUPFAM" id="SSF52058">
    <property type="entry name" value="L domain-like"/>
    <property type="match status" value="2"/>
</dbReference>
<keyword evidence="9" id="KW-1185">Reference proteome</keyword>
<feature type="chain" id="PRO_5045714278" description="Leucine-rich repeat-containing N-terminal plant-type domain-containing protein" evidence="7">
    <location>
        <begin position="21"/>
        <end position="483"/>
    </location>
</feature>
<evidence type="ECO:0008006" key="10">
    <source>
        <dbReference type="Google" id="ProtNLM"/>
    </source>
</evidence>
<keyword evidence="4" id="KW-1133">Transmembrane helix</keyword>
<comment type="subcellular location">
    <subcellularLocation>
        <location evidence="1">Membrane</location>
        <topology evidence="1">Single-pass type I membrane protein</topology>
    </subcellularLocation>
</comment>
<keyword evidence="6" id="KW-0325">Glycoprotein</keyword>
<keyword evidence="3 7" id="KW-0732">Signal</keyword>
<dbReference type="Pfam" id="PF00560">
    <property type="entry name" value="LRR_1"/>
    <property type="match status" value="2"/>
</dbReference>
<feature type="signal peptide" evidence="7">
    <location>
        <begin position="1"/>
        <end position="20"/>
    </location>
</feature>
<evidence type="ECO:0000256" key="7">
    <source>
        <dbReference type="SAM" id="SignalP"/>
    </source>
</evidence>
<dbReference type="InterPro" id="IPR001611">
    <property type="entry name" value="Leu-rich_rpt"/>
</dbReference>
<evidence type="ECO:0000256" key="6">
    <source>
        <dbReference type="ARBA" id="ARBA00023180"/>
    </source>
</evidence>
<organism evidence="8 9">
    <name type="scientific">Solanum tuberosum</name>
    <name type="common">Potato</name>
    <dbReference type="NCBI Taxonomy" id="4113"/>
    <lineage>
        <taxon>Eukaryota</taxon>
        <taxon>Viridiplantae</taxon>
        <taxon>Streptophyta</taxon>
        <taxon>Embryophyta</taxon>
        <taxon>Tracheophyta</taxon>
        <taxon>Spermatophyta</taxon>
        <taxon>Magnoliopsida</taxon>
        <taxon>eudicotyledons</taxon>
        <taxon>Gunneridae</taxon>
        <taxon>Pentapetalae</taxon>
        <taxon>asterids</taxon>
        <taxon>lamiids</taxon>
        <taxon>Solanales</taxon>
        <taxon>Solanaceae</taxon>
        <taxon>Solanoideae</taxon>
        <taxon>Solaneae</taxon>
        <taxon>Solanum</taxon>
    </lineage>
</organism>
<evidence type="ECO:0000256" key="1">
    <source>
        <dbReference type="ARBA" id="ARBA00004479"/>
    </source>
</evidence>
<keyword evidence="5" id="KW-0472">Membrane</keyword>